<organism evidence="2">
    <name type="scientific">Timema tahoe</name>
    <dbReference type="NCBI Taxonomy" id="61484"/>
    <lineage>
        <taxon>Eukaryota</taxon>
        <taxon>Metazoa</taxon>
        <taxon>Ecdysozoa</taxon>
        <taxon>Arthropoda</taxon>
        <taxon>Hexapoda</taxon>
        <taxon>Insecta</taxon>
        <taxon>Pterygota</taxon>
        <taxon>Neoptera</taxon>
        <taxon>Polyneoptera</taxon>
        <taxon>Phasmatodea</taxon>
        <taxon>Timematodea</taxon>
        <taxon>Timematoidea</taxon>
        <taxon>Timematidae</taxon>
        <taxon>Timema</taxon>
    </lineage>
</organism>
<feature type="compositionally biased region" description="Polar residues" evidence="1">
    <location>
        <begin position="460"/>
        <end position="472"/>
    </location>
</feature>
<dbReference type="AlphaFoldDB" id="A0A7R9IE58"/>
<feature type="compositionally biased region" description="Polar residues" evidence="1">
    <location>
        <begin position="1"/>
        <end position="17"/>
    </location>
</feature>
<feature type="compositionally biased region" description="Polar residues" evidence="1">
    <location>
        <begin position="398"/>
        <end position="410"/>
    </location>
</feature>
<gene>
    <name evidence="2" type="ORF">TTEB3V08_LOCUS4731</name>
</gene>
<feature type="region of interest" description="Disordered" evidence="1">
    <location>
        <begin position="239"/>
        <end position="317"/>
    </location>
</feature>
<feature type="region of interest" description="Disordered" evidence="1">
    <location>
        <begin position="388"/>
        <end position="583"/>
    </location>
</feature>
<feature type="compositionally biased region" description="Acidic residues" evidence="1">
    <location>
        <begin position="268"/>
        <end position="281"/>
    </location>
</feature>
<name>A0A7R9IE58_9NEOP</name>
<feature type="compositionally biased region" description="Polar residues" evidence="1">
    <location>
        <begin position="524"/>
        <end position="535"/>
    </location>
</feature>
<feature type="compositionally biased region" description="Polar residues" evidence="1">
    <location>
        <begin position="94"/>
        <end position="125"/>
    </location>
</feature>
<feature type="compositionally biased region" description="Basic and acidic residues" evidence="1">
    <location>
        <begin position="282"/>
        <end position="291"/>
    </location>
</feature>
<feature type="compositionally biased region" description="Polar residues" evidence="1">
    <location>
        <begin position="295"/>
        <end position="315"/>
    </location>
</feature>
<feature type="compositionally biased region" description="Low complexity" evidence="1">
    <location>
        <begin position="506"/>
        <end position="523"/>
    </location>
</feature>
<proteinExistence type="predicted"/>
<feature type="compositionally biased region" description="Basic and acidic residues" evidence="1">
    <location>
        <begin position="445"/>
        <end position="459"/>
    </location>
</feature>
<feature type="compositionally biased region" description="Polar residues" evidence="1">
    <location>
        <begin position="479"/>
        <end position="502"/>
    </location>
</feature>
<dbReference type="EMBL" id="OE001386">
    <property type="protein sequence ID" value="CAD7456709.1"/>
    <property type="molecule type" value="Genomic_DNA"/>
</dbReference>
<protein>
    <submittedName>
        <fullName evidence="2">Uncharacterized protein</fullName>
    </submittedName>
</protein>
<feature type="compositionally biased region" description="Acidic residues" evidence="1">
    <location>
        <begin position="134"/>
        <end position="153"/>
    </location>
</feature>
<feature type="region of interest" description="Disordered" evidence="1">
    <location>
        <begin position="94"/>
        <end position="176"/>
    </location>
</feature>
<feature type="compositionally biased region" description="Polar residues" evidence="1">
    <location>
        <begin position="425"/>
        <end position="444"/>
    </location>
</feature>
<reference evidence="2" key="1">
    <citation type="submission" date="2020-11" db="EMBL/GenBank/DDBJ databases">
        <authorList>
            <person name="Tran Van P."/>
        </authorList>
    </citation>
    <scope>NUCLEOTIDE SEQUENCE</scope>
</reference>
<evidence type="ECO:0000256" key="1">
    <source>
        <dbReference type="SAM" id="MobiDB-lite"/>
    </source>
</evidence>
<feature type="compositionally biased region" description="Acidic residues" evidence="1">
    <location>
        <begin position="243"/>
        <end position="261"/>
    </location>
</feature>
<feature type="compositionally biased region" description="Polar residues" evidence="1">
    <location>
        <begin position="64"/>
        <end position="79"/>
    </location>
</feature>
<accession>A0A7R9IE58</accession>
<evidence type="ECO:0000313" key="2">
    <source>
        <dbReference type="EMBL" id="CAD7456709.1"/>
    </source>
</evidence>
<sequence length="588" mass="62539">MHSFFPSPQGNSGISSNRPDEPLPVIPLATTPRSHISERDVTTFTTEAGGDEVADTTPGPEEAPSTTEAAPIHNNTTNQDAITTVKINVVPLRTSTATPGAETTSAGVTSSSEEGGPTTQYTTRSFFKKRDADYGSEEENDSNDSGVDGDDGPPDGGDFVKSLTWKRDVRDSDSYDIPYTALGRRRRSAPITSDETSVDPPYADLIKKSSVLRAYQKLSEPTHTTRVYRKHTLNCRIARDTDTDSDAETTPEETTDEETTDEEKTPDTSEEDGTDDEAPDDVPDRKKRDTEPESADSTPSTAATGVPASSETVTGTLRPIPNAIKSSLVDLRKTIEQFESVVALTLLGGTGLQLFPPIVIDLQTPTADSPSINEGGSDAGTTKNVLEHTTVSDDKESSTTLRGSDAGTTKNDVEPTIESDDKESSTTLHGSDAGTTKSVITHTTVSDDKESSTSLHRSDAGTTKSDIETTIGSDDKESLTSLRGSDVSTTISNDQESSTTLHGSDDVVTTSSDLSSSEDQSSTNGDDTNGVSTSPLREHGAKTEAVTDADVLKTGGEQDKANQPPGESVHAGQKRVKKEPYPIDFFFD</sequence>
<feature type="region of interest" description="Disordered" evidence="1">
    <location>
        <begin position="1"/>
        <end position="79"/>
    </location>
</feature>